<dbReference type="OrthoDB" id="3252095at2"/>
<dbReference type="RefSeq" id="WP_138674272.1">
    <property type="nucleotide sequence ID" value="NZ_VCKY01000464.1"/>
</dbReference>
<dbReference type="AlphaFoldDB" id="A0A5S4EUK9"/>
<name>A0A5S4EUK9_9ACTN</name>
<evidence type="ECO:0000313" key="3">
    <source>
        <dbReference type="Proteomes" id="UP000309128"/>
    </source>
</evidence>
<protein>
    <submittedName>
        <fullName evidence="2">DUF4097 domain-containing protein</fullName>
    </submittedName>
</protein>
<proteinExistence type="predicted"/>
<evidence type="ECO:0000259" key="1">
    <source>
        <dbReference type="Pfam" id="PF13349"/>
    </source>
</evidence>
<sequence>MPTFDTPEPISARIDLPGGEVRIIASDRTDTVVAVRHDDDGEEAGVHVGYVRGSLVVKGGSRQDSGPPRHVGGNPVIAAVRQLSRGMLLGGCASVQVTIELPSGSHVHGQTMEGEFHGSGRLGECRLRTDYGDIRLEHTGTVDLTSDSGEISVERVAGHAEITTASGEIVVHEIDGSASIRNDDGESHIGDITGDLRLIGVNGDMSVDRARGAVEAKSVHGSVRIGEVARGSVVLTSSTGDLEVGIRPGTAAWLDASTANGSLRSSLDPHDSPEAFDEVVEVRARSHDGDIVIRRA</sequence>
<dbReference type="Proteomes" id="UP000309128">
    <property type="component" value="Unassembled WGS sequence"/>
</dbReference>
<gene>
    <name evidence="2" type="ORF">ETD86_53630</name>
</gene>
<feature type="domain" description="DUF4097" evidence="1">
    <location>
        <begin position="91"/>
        <end position="267"/>
    </location>
</feature>
<dbReference type="EMBL" id="VCKY01000464">
    <property type="protein sequence ID" value="TMR04290.1"/>
    <property type="molecule type" value="Genomic_DNA"/>
</dbReference>
<dbReference type="InterPro" id="IPR025164">
    <property type="entry name" value="Toastrack_DUF4097"/>
</dbReference>
<organism evidence="2 3">
    <name type="scientific">Nonomuraea turkmeniaca</name>
    <dbReference type="NCBI Taxonomy" id="103838"/>
    <lineage>
        <taxon>Bacteria</taxon>
        <taxon>Bacillati</taxon>
        <taxon>Actinomycetota</taxon>
        <taxon>Actinomycetes</taxon>
        <taxon>Streptosporangiales</taxon>
        <taxon>Streptosporangiaceae</taxon>
        <taxon>Nonomuraea</taxon>
    </lineage>
</organism>
<accession>A0A5S4EUK9</accession>
<dbReference type="Pfam" id="PF13349">
    <property type="entry name" value="DUF4097"/>
    <property type="match status" value="1"/>
</dbReference>
<evidence type="ECO:0000313" key="2">
    <source>
        <dbReference type="EMBL" id="TMR04290.1"/>
    </source>
</evidence>
<reference evidence="2 3" key="1">
    <citation type="submission" date="2019-05" db="EMBL/GenBank/DDBJ databases">
        <title>Draft genome sequence of Nonomuraea turkmeniaca DSM 43926.</title>
        <authorList>
            <person name="Saricaoglu S."/>
            <person name="Isik K."/>
        </authorList>
    </citation>
    <scope>NUCLEOTIDE SEQUENCE [LARGE SCALE GENOMIC DNA]</scope>
    <source>
        <strain evidence="2 3">DSM 43926</strain>
    </source>
</reference>
<comment type="caution">
    <text evidence="2">The sequence shown here is derived from an EMBL/GenBank/DDBJ whole genome shotgun (WGS) entry which is preliminary data.</text>
</comment>
<keyword evidence="3" id="KW-1185">Reference proteome</keyword>